<name>D1PVL3_9BACT</name>
<dbReference type="OrthoDB" id="982482at2"/>
<protein>
    <submittedName>
        <fullName evidence="1">Gliding motility-associated lipoprotein GldH</fullName>
    </submittedName>
</protein>
<dbReference type="Pfam" id="PF14109">
    <property type="entry name" value="GldH_lipo"/>
    <property type="match status" value="1"/>
</dbReference>
<evidence type="ECO:0000313" key="1">
    <source>
        <dbReference type="EMBL" id="EFA44583.1"/>
    </source>
</evidence>
<dbReference type="RefSeq" id="WP_007173112.1">
    <property type="nucleotide sequence ID" value="NZ_GG704780.1"/>
</dbReference>
<dbReference type="InterPro" id="IPR020018">
    <property type="entry name" value="Motility-assoc_lipoprot_GldH"/>
</dbReference>
<dbReference type="eggNOG" id="ENOG503344Y">
    <property type="taxonomic scope" value="Bacteria"/>
</dbReference>
<evidence type="ECO:0000313" key="2">
    <source>
        <dbReference type="Proteomes" id="UP000003160"/>
    </source>
</evidence>
<proteinExistence type="predicted"/>
<dbReference type="AlphaFoldDB" id="D1PVL3"/>
<reference evidence="1 2" key="1">
    <citation type="submission" date="2009-10" db="EMBL/GenBank/DDBJ databases">
        <authorList>
            <person name="Qin X."/>
            <person name="Bachman B."/>
            <person name="Battles P."/>
            <person name="Bell A."/>
            <person name="Bess C."/>
            <person name="Bickham C."/>
            <person name="Chaboub L."/>
            <person name="Chen D."/>
            <person name="Coyle M."/>
            <person name="Deiros D.R."/>
            <person name="Dinh H."/>
            <person name="Forbes L."/>
            <person name="Fowler G."/>
            <person name="Francisco L."/>
            <person name="Fu Q."/>
            <person name="Gubbala S."/>
            <person name="Hale W."/>
            <person name="Han Y."/>
            <person name="Hemphill L."/>
            <person name="Highlander S.K."/>
            <person name="Hirani K."/>
            <person name="Hogues M."/>
            <person name="Jackson L."/>
            <person name="Jakkamsetti A."/>
            <person name="Javaid M."/>
            <person name="Jiang H."/>
            <person name="Korchina V."/>
            <person name="Kovar C."/>
            <person name="Lara F."/>
            <person name="Lee S."/>
            <person name="Mata R."/>
            <person name="Mathew T."/>
            <person name="Moen C."/>
            <person name="Morales K."/>
            <person name="Munidasa M."/>
            <person name="Nazareth L."/>
            <person name="Ngo R."/>
            <person name="Nguyen L."/>
            <person name="Okwuonu G."/>
            <person name="Ongeri F."/>
            <person name="Patil S."/>
            <person name="Petrosino J."/>
            <person name="Pham C."/>
            <person name="Pham P."/>
            <person name="Pu L.-L."/>
            <person name="Puazo M."/>
            <person name="Raj R."/>
            <person name="Reid J."/>
            <person name="Rouhana J."/>
            <person name="Saada N."/>
            <person name="Shang Y."/>
            <person name="Simmons D."/>
            <person name="Thornton R."/>
            <person name="Warren J."/>
            <person name="Weissenberger G."/>
            <person name="Zhang J."/>
            <person name="Zhang L."/>
            <person name="Zhou C."/>
            <person name="Zhu D."/>
            <person name="Muzny D."/>
            <person name="Worley K."/>
            <person name="Gibbs R."/>
        </authorList>
    </citation>
    <scope>NUCLEOTIDE SEQUENCE [LARGE SCALE GENOMIC DNA]</scope>
    <source>
        <strain evidence="1 2">DSM 17361</strain>
    </source>
</reference>
<comment type="caution">
    <text evidence="1">The sequence shown here is derived from an EMBL/GenBank/DDBJ whole genome shotgun (WGS) entry which is preliminary data.</text>
</comment>
<keyword evidence="1" id="KW-0449">Lipoprotein</keyword>
<dbReference type="NCBIfam" id="TIGR03511">
    <property type="entry name" value="GldH_lipo"/>
    <property type="match status" value="1"/>
</dbReference>
<dbReference type="HOGENOM" id="CLU_109250_1_0_10"/>
<gene>
    <name evidence="1" type="primary">gldH</name>
    <name evidence="1" type="ORF">HMPREF0645_0998</name>
</gene>
<dbReference type="EMBL" id="ACKS01000039">
    <property type="protein sequence ID" value="EFA44583.1"/>
    <property type="molecule type" value="Genomic_DNA"/>
</dbReference>
<dbReference type="Proteomes" id="UP000003160">
    <property type="component" value="Unassembled WGS sequence"/>
</dbReference>
<accession>D1PVL3</accession>
<sequence length="153" mass="17485">MKTWGVTTLICLVACMACTQDKVFHHYNHTPVMGWERVDTLIYEVPAVPDSGYYSTDLGLRINGLFPFVSLTLIVEQTVYPAMIHHVDTINCKLADRNGNFKGQGVSYYQYRYPISRMKLHQSDSLHITVRHNMRREILPGISDVGIALTRLK</sequence>
<keyword evidence="2" id="KW-1185">Reference proteome</keyword>
<organism evidence="1 2">
    <name type="scientific">Hallella bergensis DSM 17361</name>
    <dbReference type="NCBI Taxonomy" id="585502"/>
    <lineage>
        <taxon>Bacteria</taxon>
        <taxon>Pseudomonadati</taxon>
        <taxon>Bacteroidota</taxon>
        <taxon>Bacteroidia</taxon>
        <taxon>Bacteroidales</taxon>
        <taxon>Prevotellaceae</taxon>
        <taxon>Hallella</taxon>
    </lineage>
</organism>